<feature type="compositionally biased region" description="Polar residues" evidence="2">
    <location>
        <begin position="1469"/>
        <end position="1478"/>
    </location>
</feature>
<feature type="compositionally biased region" description="Pro residues" evidence="2">
    <location>
        <begin position="1077"/>
        <end position="1086"/>
    </location>
</feature>
<dbReference type="PANTHER" id="PTHR24036:SF13">
    <property type="entry name" value="PROTEIN SKELETOR, ISOFORMS D_E"/>
    <property type="match status" value="1"/>
</dbReference>
<evidence type="ECO:0000259" key="3">
    <source>
        <dbReference type="PROSITE" id="PS50836"/>
    </source>
</evidence>
<feature type="domain" description="DM13" evidence="4">
    <location>
        <begin position="141"/>
        <end position="255"/>
    </location>
</feature>
<feature type="compositionally biased region" description="Polar residues" evidence="2">
    <location>
        <begin position="952"/>
        <end position="961"/>
    </location>
</feature>
<feature type="compositionally biased region" description="Polar residues" evidence="2">
    <location>
        <begin position="454"/>
        <end position="490"/>
    </location>
</feature>
<feature type="region of interest" description="Disordered" evidence="2">
    <location>
        <begin position="448"/>
        <end position="512"/>
    </location>
</feature>
<evidence type="ECO:0000313" key="5">
    <source>
        <dbReference type="EMBL" id="KAK4018428.1"/>
    </source>
</evidence>
<organism evidence="5 6">
    <name type="scientific">Daphnia magna</name>
    <dbReference type="NCBI Taxonomy" id="35525"/>
    <lineage>
        <taxon>Eukaryota</taxon>
        <taxon>Metazoa</taxon>
        <taxon>Ecdysozoa</taxon>
        <taxon>Arthropoda</taxon>
        <taxon>Crustacea</taxon>
        <taxon>Branchiopoda</taxon>
        <taxon>Diplostraca</taxon>
        <taxon>Cladocera</taxon>
        <taxon>Anomopoda</taxon>
        <taxon>Daphniidae</taxon>
        <taxon>Daphnia</taxon>
    </lineage>
</organism>
<dbReference type="EMBL" id="JAOYFB010000036">
    <property type="protein sequence ID" value="KAK4018428.1"/>
    <property type="molecule type" value="Genomic_DNA"/>
</dbReference>
<dbReference type="Pfam" id="PF25489">
    <property type="entry name" value="At5g54830"/>
    <property type="match status" value="1"/>
</dbReference>
<feature type="compositionally biased region" description="Pro residues" evidence="2">
    <location>
        <begin position="840"/>
        <end position="858"/>
    </location>
</feature>
<feature type="compositionally biased region" description="Polar residues" evidence="2">
    <location>
        <begin position="900"/>
        <end position="926"/>
    </location>
</feature>
<dbReference type="InterPro" id="IPR057443">
    <property type="entry name" value="At5g54830-like"/>
</dbReference>
<feature type="domain" description="DOMON" evidence="3">
    <location>
        <begin position="284"/>
        <end position="416"/>
    </location>
</feature>
<feature type="region of interest" description="Disordered" evidence="2">
    <location>
        <begin position="711"/>
        <end position="738"/>
    </location>
</feature>
<feature type="region of interest" description="Disordered" evidence="2">
    <location>
        <begin position="1077"/>
        <end position="1314"/>
    </location>
</feature>
<feature type="compositionally biased region" description="Polar residues" evidence="2">
    <location>
        <begin position="1175"/>
        <end position="1192"/>
    </location>
</feature>
<evidence type="ECO:0000259" key="4">
    <source>
        <dbReference type="PROSITE" id="PS51549"/>
    </source>
</evidence>
<dbReference type="PROSITE" id="PS51549">
    <property type="entry name" value="DM13"/>
    <property type="match status" value="2"/>
</dbReference>
<feature type="compositionally biased region" description="Polar residues" evidence="2">
    <location>
        <begin position="714"/>
        <end position="726"/>
    </location>
</feature>
<keyword evidence="1" id="KW-0677">Repeat</keyword>
<protein>
    <recommendedName>
        <fullName evidence="7">DOMON domain-containing protein</fullName>
    </recommendedName>
</protein>
<dbReference type="CDD" id="cd09631">
    <property type="entry name" value="DOMON_DOH"/>
    <property type="match status" value="1"/>
</dbReference>
<dbReference type="InterPro" id="IPR045266">
    <property type="entry name" value="DOH_DOMON"/>
</dbReference>
<dbReference type="SMART" id="SM00664">
    <property type="entry name" value="DoH"/>
    <property type="match status" value="1"/>
</dbReference>
<comment type="caution">
    <text evidence="5">The sequence shown here is derived from an EMBL/GenBank/DDBJ whole genome shotgun (WGS) entry which is preliminary data.</text>
</comment>
<feature type="compositionally biased region" description="Low complexity" evidence="2">
    <location>
        <begin position="1092"/>
        <end position="1104"/>
    </location>
</feature>
<evidence type="ECO:0000256" key="2">
    <source>
        <dbReference type="SAM" id="MobiDB-lite"/>
    </source>
</evidence>
<dbReference type="InterPro" id="IPR019545">
    <property type="entry name" value="DM13_domain"/>
</dbReference>
<feature type="compositionally biased region" description="Pro residues" evidence="2">
    <location>
        <begin position="1108"/>
        <end position="1122"/>
    </location>
</feature>
<dbReference type="InterPro" id="IPR005018">
    <property type="entry name" value="DOMON_domain"/>
</dbReference>
<reference evidence="5 6" key="1">
    <citation type="journal article" date="2023" name="Nucleic Acids Res.">
        <title>The hologenome of Daphnia magna reveals possible DNA methylation and microbiome-mediated evolution of the host genome.</title>
        <authorList>
            <person name="Chaturvedi A."/>
            <person name="Li X."/>
            <person name="Dhandapani V."/>
            <person name="Marshall H."/>
            <person name="Kissane S."/>
            <person name="Cuenca-Cambronero M."/>
            <person name="Asole G."/>
            <person name="Calvet F."/>
            <person name="Ruiz-Romero M."/>
            <person name="Marangio P."/>
            <person name="Guigo R."/>
            <person name="Rago D."/>
            <person name="Mirbahai L."/>
            <person name="Eastwood N."/>
            <person name="Colbourne J.K."/>
            <person name="Zhou J."/>
            <person name="Mallon E."/>
            <person name="Orsini L."/>
        </authorList>
    </citation>
    <scope>NUCLEOTIDE SEQUENCE [LARGE SCALE GENOMIC DNA]</scope>
    <source>
        <strain evidence="5">LRV0_1</strain>
    </source>
</reference>
<feature type="compositionally biased region" description="Low complexity" evidence="2">
    <location>
        <begin position="826"/>
        <end position="839"/>
    </location>
</feature>
<dbReference type="Pfam" id="PF10517">
    <property type="entry name" value="DM13"/>
    <property type="match status" value="2"/>
</dbReference>
<evidence type="ECO:0000256" key="1">
    <source>
        <dbReference type="ARBA" id="ARBA00022737"/>
    </source>
</evidence>
<evidence type="ECO:0008006" key="7">
    <source>
        <dbReference type="Google" id="ProtNLM"/>
    </source>
</evidence>
<sequence>MPISMIDFVPPQTIEIRSSVCKADTGANTYYGRLIGSLESQYHGIRGDVYAVDARTLFIKGFSYDGKGQDALFYAGSSSRVGTDGFVIPNEDGSTESLSRAYEDQDLTLTLPEGKTIKEIRWLTVWSRSFSEAFGEVKVPAGFDYPRPQRLTPLSGIHQVASDRIYVVDAQTFLLPNFTYDGQAPDAFFWVGTGPKPNQEGAQVPDENGKTEPLRRYDTKTLVLTLPGDLTVFDVEWLSVWCKAYGIDFGHIRIPKNLNVPPSLKMLGVAPQAKLNCEVLWDDLALEVRWAVAGETIVLQLVGKIDDGQYVAFGPSGDSKRTRMIGADVAVGWLDRESGKGFVHDHYMTSKSACTAGKGVCQDTQSARGTNNIRLLNAALVNDYVMLTYQRPLKAQDEQDKSIITNGTQAVIWAVGPLSSDNEPTYHKLRNKGDLLIDFGRSPFWNCPAPEDPTATSGSVTVPSVQRRPTTEANRWSSLDGNSVGPNTQLLAKYQPPQPPQPPSQPSPPAVSNKLPWYIPAIECNEPENHVYYAHLGPNGGSQGYNAITGNLGWGVSWFINGLLIPEVTVVRGETYTFVVEGGQDPDRPSRYHPFYITDDPEGGYEFKTPDERSKIRIFAGVTYDRDGNPVSSAQGRLCEWVEDPSQPADKFTSFGAYQRTLKLHCEEGEPAIMQFKPDVNTPDTIYYQSYVHRYLGWKIRVVDSCDLDHNNRKAGTSGQPSNEFNPASKRPLEDDQREYPDYYEDDVPRIPEIKKIDNAEPSNTMDFAPEYRAPESEFFPENAFGGNFPSEFEDFFRESSFGSRDEDRPVPQRTTAPPPRPSPTTRPTVPQRYYSTPVPTAPPTLPPTLPPVKPTKPAPAVVRTTEPPRRIAPQVVVKTEEQKPHISIPIPGPVKQLTKLIQHSSNFRQRPNLQNHQRETLSNQEPAEPRPLIPDRQQDRSAQSERPAWSPPSNEQQNNNFNAKDVIPTRINPPPVQAYSFNPQAGGVFNPNTIILESGFKPIRNVDGPIPPLGFDVEPQNLEGKGITAEDPRVTSESPSLVTLDPVFVASEQDHRRPKEPVPITLPKAVVPVVPGPSMPAPRFPPQHDANQQVNPPNPQQFKPHPKPPALPAQRPQPRPPQFSGQDANARPHSPPGPPPARKKSSGLAAFFNFGGNRRKEQNVPPLATAIAVGSSTLNRPSFNWQPQNGPVLQRNPVPVQAGWNREQNREQQSSHQQPQQGPHQGAHFQRPFPGDGQSRAGEQPLSLQQRQQQEDKLRNRNNPAQNRPSSQPHSKPSQGLTGLLQRFLGNGGDRRKDGTRQQFDSKSDVAHAVRKAPPPVAINGKADSPFPPEVSFQGSLPPIIVSKVQTATRPNFDGVRRSERPLNKKLHVLDPFSASIIGGGSVLGTAGKPVISDAERAQLERFLFGPSEQYTPRSFSSESLLSNFEDWLSGEAPSETLLSKIAEVLSREATTDTTAEEDSTTEPDLSTASSTAEDGDLASVDEKPHNVLSDDEADHEGVKQVGSESERRKRQIDDSDHRNDNQHLDQLPQELDSSQLPVEHRGLDDEDVQDAHQQNEKNGSTTFVPWFSLSSALLLFVGFTRFHLNHF</sequence>
<accession>A0ABQ9ZZX9</accession>
<feature type="domain" description="DM13" evidence="4">
    <location>
        <begin position="32"/>
        <end position="140"/>
    </location>
</feature>
<keyword evidence="6" id="KW-1185">Reference proteome</keyword>
<dbReference type="SMART" id="SM00686">
    <property type="entry name" value="DM13"/>
    <property type="match status" value="2"/>
</dbReference>
<feature type="compositionally biased region" description="Basic and acidic residues" evidence="2">
    <location>
        <begin position="1294"/>
        <end position="1313"/>
    </location>
</feature>
<dbReference type="Pfam" id="PF03351">
    <property type="entry name" value="DOMON"/>
    <property type="match status" value="1"/>
</dbReference>
<proteinExistence type="predicted"/>
<evidence type="ECO:0000313" key="6">
    <source>
        <dbReference type="Proteomes" id="UP001234178"/>
    </source>
</evidence>
<name>A0ABQ9ZZX9_9CRUS</name>
<dbReference type="PANTHER" id="PTHR24036">
    <property type="entry name" value="SKELETOR-RELATED"/>
    <property type="match status" value="1"/>
</dbReference>
<feature type="compositionally biased region" description="Polar residues" evidence="2">
    <location>
        <begin position="1262"/>
        <end position="1282"/>
    </location>
</feature>
<dbReference type="Proteomes" id="UP001234178">
    <property type="component" value="Unassembled WGS sequence"/>
</dbReference>
<feature type="compositionally biased region" description="Basic and acidic residues" evidence="2">
    <location>
        <begin position="1510"/>
        <end position="1529"/>
    </location>
</feature>
<dbReference type="InterPro" id="IPR052126">
    <property type="entry name" value="Spindle_Org/Thrombomodulin"/>
</dbReference>
<dbReference type="PROSITE" id="PS50836">
    <property type="entry name" value="DOMON"/>
    <property type="match status" value="1"/>
</dbReference>
<feature type="region of interest" description="Disordered" evidence="2">
    <location>
        <begin position="1454"/>
        <end position="1541"/>
    </location>
</feature>
<feature type="compositionally biased region" description="Low complexity" evidence="2">
    <location>
        <begin position="1213"/>
        <end position="1227"/>
    </location>
</feature>
<feature type="region of interest" description="Disordered" evidence="2">
    <location>
        <begin position="790"/>
        <end position="961"/>
    </location>
</feature>
<gene>
    <name evidence="5" type="ORF">OUZ56_000483</name>
</gene>
<feature type="compositionally biased region" description="Pro residues" evidence="2">
    <location>
        <begin position="496"/>
        <end position="509"/>
    </location>
</feature>